<reference evidence="1" key="1">
    <citation type="journal article" date="2014" name="Front. Microbiol.">
        <title>High frequency of phylogenetically diverse reductive dehalogenase-homologous genes in deep subseafloor sedimentary metagenomes.</title>
        <authorList>
            <person name="Kawai M."/>
            <person name="Futagami T."/>
            <person name="Toyoda A."/>
            <person name="Takaki Y."/>
            <person name="Nishi S."/>
            <person name="Hori S."/>
            <person name="Arai W."/>
            <person name="Tsubouchi T."/>
            <person name="Morono Y."/>
            <person name="Uchiyama I."/>
            <person name="Ito T."/>
            <person name="Fujiyama A."/>
            <person name="Inagaki F."/>
            <person name="Takami H."/>
        </authorList>
    </citation>
    <scope>NUCLEOTIDE SEQUENCE</scope>
    <source>
        <strain evidence="1">Expedition CK06-06</strain>
    </source>
</reference>
<dbReference type="EMBL" id="BARV01033209">
    <property type="protein sequence ID" value="GAI42752.1"/>
    <property type="molecule type" value="Genomic_DNA"/>
</dbReference>
<dbReference type="AlphaFoldDB" id="X1NFD6"/>
<evidence type="ECO:0000313" key="1">
    <source>
        <dbReference type="EMBL" id="GAI42752.1"/>
    </source>
</evidence>
<protein>
    <submittedName>
        <fullName evidence="1">Uncharacterized protein</fullName>
    </submittedName>
</protein>
<name>X1NFD6_9ZZZZ</name>
<organism evidence="1">
    <name type="scientific">marine sediment metagenome</name>
    <dbReference type="NCBI Taxonomy" id="412755"/>
    <lineage>
        <taxon>unclassified sequences</taxon>
        <taxon>metagenomes</taxon>
        <taxon>ecological metagenomes</taxon>
    </lineage>
</organism>
<dbReference type="Gene3D" id="3.40.50.360">
    <property type="match status" value="1"/>
</dbReference>
<proteinExistence type="predicted"/>
<feature type="non-terminal residue" evidence="1">
    <location>
        <position position="1"/>
    </location>
</feature>
<comment type="caution">
    <text evidence="1">The sequence shown here is derived from an EMBL/GenBank/DDBJ whole genome shotgun (WGS) entry which is preliminary data.</text>
</comment>
<dbReference type="InterPro" id="IPR029039">
    <property type="entry name" value="Flavoprotein-like_sf"/>
</dbReference>
<gene>
    <name evidence="1" type="ORF">S06H3_52239</name>
</gene>
<sequence length="37" mass="4127">PAIRTFLAKNDFSDKNVAFFVTLGGDKPEKALKNMKN</sequence>
<accession>X1NFD6</accession>